<proteinExistence type="inferred from homology"/>
<evidence type="ECO:0000256" key="3">
    <source>
        <dbReference type="ARBA" id="ARBA00023172"/>
    </source>
</evidence>
<dbReference type="Gene3D" id="3.30.160.390">
    <property type="entry name" value="Integrase, DNA-binding domain"/>
    <property type="match status" value="1"/>
</dbReference>
<feature type="region of interest" description="Disordered" evidence="4">
    <location>
        <begin position="155"/>
        <end position="177"/>
    </location>
</feature>
<evidence type="ECO:0000259" key="5">
    <source>
        <dbReference type="PROSITE" id="PS51898"/>
    </source>
</evidence>
<evidence type="ECO:0000256" key="2">
    <source>
        <dbReference type="ARBA" id="ARBA00022908"/>
    </source>
</evidence>
<name>A0A011PNF5_9PROT</name>
<evidence type="ECO:0000313" key="6">
    <source>
        <dbReference type="EMBL" id="EXI78532.1"/>
    </source>
</evidence>
<dbReference type="InterPro" id="IPR011010">
    <property type="entry name" value="DNA_brk_join_enz"/>
</dbReference>
<dbReference type="GO" id="GO:0015074">
    <property type="term" value="P:DNA integration"/>
    <property type="evidence" value="ECO:0007669"/>
    <property type="project" value="UniProtKB-KW"/>
</dbReference>
<organism evidence="6 7">
    <name type="scientific">Candidatus Accumulibacter appositus</name>
    <dbReference type="NCBI Taxonomy" id="1454003"/>
    <lineage>
        <taxon>Bacteria</taxon>
        <taxon>Pseudomonadati</taxon>
        <taxon>Pseudomonadota</taxon>
        <taxon>Betaproteobacteria</taxon>
        <taxon>Candidatus Accumulibacter</taxon>
    </lineage>
</organism>
<dbReference type="PANTHER" id="PTHR30629">
    <property type="entry name" value="PROPHAGE INTEGRASE"/>
    <property type="match status" value="1"/>
</dbReference>
<dbReference type="EMBL" id="JEMX01000068">
    <property type="protein sequence ID" value="EXI78532.1"/>
    <property type="molecule type" value="Genomic_DNA"/>
</dbReference>
<dbReference type="AlphaFoldDB" id="A0A011PNF5"/>
<dbReference type="Proteomes" id="UP000021816">
    <property type="component" value="Unassembled WGS sequence"/>
</dbReference>
<dbReference type="InterPro" id="IPR038488">
    <property type="entry name" value="Integrase_DNA-bd_sf"/>
</dbReference>
<accession>A0A011PNF5</accession>
<dbReference type="PANTHER" id="PTHR30629:SF6">
    <property type="entry name" value="PROPHAGE INTEGRASE INTA-RELATED"/>
    <property type="match status" value="1"/>
</dbReference>
<dbReference type="SUPFAM" id="SSF56349">
    <property type="entry name" value="DNA breaking-rejoining enzymes"/>
    <property type="match status" value="1"/>
</dbReference>
<dbReference type="InterPro" id="IPR002104">
    <property type="entry name" value="Integrase_catalytic"/>
</dbReference>
<keyword evidence="2" id="KW-0229">DNA integration</keyword>
<comment type="similarity">
    <text evidence="1">Belongs to the 'phage' integrase family.</text>
</comment>
<comment type="caution">
    <text evidence="6">The sequence shown here is derived from an EMBL/GenBank/DDBJ whole genome shotgun (WGS) entry which is preliminary data.</text>
</comment>
<dbReference type="Gene3D" id="1.10.443.10">
    <property type="entry name" value="Intergrase catalytic core"/>
    <property type="match status" value="1"/>
</dbReference>
<evidence type="ECO:0000256" key="4">
    <source>
        <dbReference type="SAM" id="MobiDB-lite"/>
    </source>
</evidence>
<protein>
    <submittedName>
        <fullName evidence="6">Site-specific tyrosine recombinase XerC</fullName>
    </submittedName>
</protein>
<dbReference type="PROSITE" id="PS51898">
    <property type="entry name" value="TYR_RECOMBINASE"/>
    <property type="match status" value="1"/>
</dbReference>
<sequence length="455" mass="50663">MSDNKVNFTAGRVAAFCCEEGKQAEFLWDTSASGLGLKASAGGSKRYVLQSRLESGATIRLTIGDPRTWTLSAARDEARRLQTLIDQGIDPRQEKLDRIAAAEAKRAEDEVKRVEAQRIEAPALEAWQSYIDAKRPRAGVGGKRWGERTLLDHQRLVDPGGKPKTRGRRPGEGDTTMPGALLALLNRPLERITADCVRAWLKDEAAKRPTQAALAFRLLRAFLNWCSDRPEYRDQAHVDACGSRMAKNELPKKIAKDDCLQREQLSAWFAAVRQIQNPVIAAYLQTTLLAGARREEVAGIRWEDVDFQWKSLTIGDKVDGKRTIPLTPFVASLLAALPRRNEWVFSSPTAASGRLQEPRIQHNKALTAAGLPDLSIHGLRRSFATLSEWVECPAGISAQIMGHKPTAIAEKHYLKRPLDLLRKWHTTIEAWILTEAGIEQPGESDVGLRVVRNRL</sequence>
<evidence type="ECO:0000256" key="1">
    <source>
        <dbReference type="ARBA" id="ARBA00008857"/>
    </source>
</evidence>
<dbReference type="Pfam" id="PF00589">
    <property type="entry name" value="Phage_integrase"/>
    <property type="match status" value="1"/>
</dbReference>
<gene>
    <name evidence="6" type="ORF">AW10_03016</name>
</gene>
<dbReference type="STRING" id="1454003.AW10_03016"/>
<dbReference type="GO" id="GO:0003677">
    <property type="term" value="F:DNA binding"/>
    <property type="evidence" value="ECO:0007669"/>
    <property type="project" value="InterPro"/>
</dbReference>
<evidence type="ECO:0000313" key="7">
    <source>
        <dbReference type="Proteomes" id="UP000021816"/>
    </source>
</evidence>
<dbReference type="Pfam" id="PF13356">
    <property type="entry name" value="Arm-DNA-bind_3"/>
    <property type="match status" value="1"/>
</dbReference>
<reference evidence="6 7" key="1">
    <citation type="submission" date="2014-02" db="EMBL/GenBank/DDBJ databases">
        <title>Expanding our view of genomic diversity in Candidatus Accumulibacter clades.</title>
        <authorList>
            <person name="Skennerton C.T."/>
            <person name="Barr J.J."/>
            <person name="Slater F.R."/>
            <person name="Bond P.L."/>
            <person name="Tyson G.W."/>
        </authorList>
    </citation>
    <scope>NUCLEOTIDE SEQUENCE [LARGE SCALE GENOMIC DNA]</scope>
    <source>
        <strain evidence="7">BA-92</strain>
    </source>
</reference>
<dbReference type="PATRIC" id="fig|1454003.3.peg.3078"/>
<dbReference type="InterPro" id="IPR013762">
    <property type="entry name" value="Integrase-like_cat_sf"/>
</dbReference>
<dbReference type="GO" id="GO:0006310">
    <property type="term" value="P:DNA recombination"/>
    <property type="evidence" value="ECO:0007669"/>
    <property type="project" value="UniProtKB-KW"/>
</dbReference>
<dbReference type="InterPro" id="IPR050808">
    <property type="entry name" value="Phage_Integrase"/>
</dbReference>
<dbReference type="InterPro" id="IPR025166">
    <property type="entry name" value="Integrase_DNA_bind_dom"/>
</dbReference>
<keyword evidence="3" id="KW-0233">DNA recombination</keyword>
<feature type="domain" description="Tyr recombinase" evidence="5">
    <location>
        <begin position="255"/>
        <end position="426"/>
    </location>
</feature>